<organism evidence="3 4">
    <name type="scientific">Ancylobacter tetraedralis</name>
    <dbReference type="NCBI Taxonomy" id="217068"/>
    <lineage>
        <taxon>Bacteria</taxon>
        <taxon>Pseudomonadati</taxon>
        <taxon>Pseudomonadota</taxon>
        <taxon>Alphaproteobacteria</taxon>
        <taxon>Hyphomicrobiales</taxon>
        <taxon>Xanthobacteraceae</taxon>
        <taxon>Ancylobacter</taxon>
    </lineage>
</organism>
<dbReference type="InterPro" id="IPR027373">
    <property type="entry name" value="RHH_dom"/>
</dbReference>
<keyword evidence="3" id="KW-0238">DNA-binding</keyword>
<dbReference type="EMBL" id="JACICD010000018">
    <property type="protein sequence ID" value="MBB3773974.1"/>
    <property type="molecule type" value="Genomic_DNA"/>
</dbReference>
<feature type="region of interest" description="Disordered" evidence="1">
    <location>
        <begin position="111"/>
        <end position="168"/>
    </location>
</feature>
<dbReference type="Gene3D" id="1.10.3990.20">
    <property type="entry name" value="protein bp1543"/>
    <property type="match status" value="1"/>
</dbReference>
<name>A0A839ZGR3_9HYPH</name>
<feature type="compositionally biased region" description="Basic and acidic residues" evidence="1">
    <location>
        <begin position="143"/>
        <end position="155"/>
    </location>
</feature>
<evidence type="ECO:0000313" key="3">
    <source>
        <dbReference type="EMBL" id="MBB3773974.1"/>
    </source>
</evidence>
<dbReference type="Pfam" id="PF13467">
    <property type="entry name" value="RHH_4"/>
    <property type="match status" value="1"/>
</dbReference>
<comment type="caution">
    <text evidence="3">The sequence shown here is derived from an EMBL/GenBank/DDBJ whole genome shotgun (WGS) entry which is preliminary data.</text>
</comment>
<proteinExistence type="predicted"/>
<sequence>MCKLFIQADPHLWQTRLKSVRLHGFSTSVRLENLYWQVLEEIARRDDMSLPQLLARLHEELTFAHGEVENFSSFLRVCCGRYLSLQLEGDVPRDLGTSIRSLDADAILAREAKRGGERDQERRRGHSAVAGGPADRGGARGGDMARDDTDHDRGHGAPSRRRSLSPAA</sequence>
<evidence type="ECO:0000313" key="4">
    <source>
        <dbReference type="Proteomes" id="UP000533469"/>
    </source>
</evidence>
<dbReference type="InterPro" id="IPR038268">
    <property type="entry name" value="RHH_sf"/>
</dbReference>
<reference evidence="3 4" key="1">
    <citation type="submission" date="2020-08" db="EMBL/GenBank/DDBJ databases">
        <title>Genomic Encyclopedia of Type Strains, Phase IV (KMG-IV): sequencing the most valuable type-strain genomes for metagenomic binning, comparative biology and taxonomic classification.</title>
        <authorList>
            <person name="Goeker M."/>
        </authorList>
    </citation>
    <scope>NUCLEOTIDE SEQUENCE [LARGE SCALE GENOMIC DNA]</scope>
    <source>
        <strain evidence="3 4">DSM 5895</strain>
    </source>
</reference>
<dbReference type="GO" id="GO:0003677">
    <property type="term" value="F:DNA binding"/>
    <property type="evidence" value="ECO:0007669"/>
    <property type="project" value="UniProtKB-KW"/>
</dbReference>
<dbReference type="AlphaFoldDB" id="A0A839ZGR3"/>
<feature type="compositionally biased region" description="Basic and acidic residues" evidence="1">
    <location>
        <begin position="111"/>
        <end position="122"/>
    </location>
</feature>
<feature type="compositionally biased region" description="Basic residues" evidence="1">
    <location>
        <begin position="158"/>
        <end position="168"/>
    </location>
</feature>
<evidence type="ECO:0000259" key="2">
    <source>
        <dbReference type="Pfam" id="PF13467"/>
    </source>
</evidence>
<evidence type="ECO:0000256" key="1">
    <source>
        <dbReference type="SAM" id="MobiDB-lite"/>
    </source>
</evidence>
<gene>
    <name evidence="3" type="ORF">FHS55_004623</name>
</gene>
<protein>
    <submittedName>
        <fullName evidence="3">Putative DNA-binding ribbon-helix-helix protein</fullName>
    </submittedName>
</protein>
<keyword evidence="4" id="KW-1185">Reference proteome</keyword>
<feature type="domain" description="Ribbon-helix-helix" evidence="2">
    <location>
        <begin position="18"/>
        <end position="83"/>
    </location>
</feature>
<dbReference type="Proteomes" id="UP000533469">
    <property type="component" value="Unassembled WGS sequence"/>
</dbReference>
<accession>A0A839ZGR3</accession>